<feature type="region of interest" description="Disordered" evidence="1">
    <location>
        <begin position="82"/>
        <end position="261"/>
    </location>
</feature>
<keyword evidence="3" id="KW-1185">Reference proteome</keyword>
<feature type="compositionally biased region" description="Acidic residues" evidence="1">
    <location>
        <begin position="87"/>
        <end position="96"/>
    </location>
</feature>
<comment type="caution">
    <text evidence="2">The sequence shown here is derived from an EMBL/GenBank/DDBJ whole genome shotgun (WGS) entry which is preliminary data.</text>
</comment>
<evidence type="ECO:0000313" key="3">
    <source>
        <dbReference type="Proteomes" id="UP001607303"/>
    </source>
</evidence>
<feature type="compositionally biased region" description="Basic and acidic residues" evidence="1">
    <location>
        <begin position="201"/>
        <end position="222"/>
    </location>
</feature>
<dbReference type="Proteomes" id="UP001607303">
    <property type="component" value="Unassembled WGS sequence"/>
</dbReference>
<feature type="compositionally biased region" description="Low complexity" evidence="1">
    <location>
        <begin position="133"/>
        <end position="154"/>
    </location>
</feature>
<evidence type="ECO:0000256" key="1">
    <source>
        <dbReference type="SAM" id="MobiDB-lite"/>
    </source>
</evidence>
<feature type="compositionally biased region" description="Acidic residues" evidence="1">
    <location>
        <begin position="1"/>
        <end position="19"/>
    </location>
</feature>
<dbReference type="Pfam" id="PF09421">
    <property type="entry name" value="FRQ"/>
    <property type="match status" value="1"/>
</dbReference>
<feature type="compositionally biased region" description="Acidic residues" evidence="1">
    <location>
        <begin position="223"/>
        <end position="232"/>
    </location>
</feature>
<dbReference type="AlphaFoldDB" id="A0ABD2ARX1"/>
<proteinExistence type="predicted"/>
<feature type="compositionally biased region" description="Low complexity" evidence="1">
    <location>
        <begin position="165"/>
        <end position="177"/>
    </location>
</feature>
<feature type="compositionally biased region" description="Basic and acidic residues" evidence="1">
    <location>
        <begin position="20"/>
        <end position="34"/>
    </location>
</feature>
<accession>A0ABD2ARX1</accession>
<protein>
    <submittedName>
        <fullName evidence="2">Uncharacterized protein</fullName>
    </submittedName>
</protein>
<dbReference type="PANTHER" id="PTHR36812:SF9">
    <property type="entry name" value="MYB-LIKE PROTEIN X ISOFORM X1"/>
    <property type="match status" value="1"/>
</dbReference>
<dbReference type="PANTHER" id="PTHR36812">
    <property type="entry name" value="NEUROFILAMENT TRIPLET M PROTEIN-LIKE PROTEIN"/>
    <property type="match status" value="1"/>
</dbReference>
<sequence>MEEEEAEEKEEKEEDEEEEFARRTEENFRDERARATSQANRQIYRSRYFSKLLREKKREEKSNKTRKLKNLHFNSRFLVQCSSNNNNDDDDDDDDEGNNKKIKNKKRRKLREQTKDPPGYRAHLSGSTDPHAYTLPHTTVTTTTTTTTTTTNERSPPPPPPLPPIILYYPTTTNTTISQGHRHHEFCQRQEEEEEEEEEQVEKNGKIKEKEKNPNKNLTERQEEGEEDDDEEAQKNKRKRSRNTKMMMRRRRRRRRTSRRTLGMHGAYVRAPFSLVWLKLWTYKLARGMISREKARFQRTLILFLNTQTFAVRAVRPRPVYPHHVHGFFSPHQTPTPPPPPPSPPPPPPPLLSPPLPSPPPPSSFSYLLPSHSRLLPPSSPTPYSSNATTLDFFPSFAVAARKTVGSKGKEGILQAQRRLDRPKRSNCSNSSKRIIFRANGECSIVSVPQFVAKLADDNPQGLELLPGFGKSQKAKPAHGLTFRIKQRYVFKLFSSDKSDNARGLTQKMGIEMDG</sequence>
<feature type="compositionally biased region" description="Basic residues" evidence="1">
    <location>
        <begin position="236"/>
        <end position="259"/>
    </location>
</feature>
<organism evidence="2 3">
    <name type="scientific">Vespula maculifrons</name>
    <name type="common">Eastern yellow jacket</name>
    <name type="synonym">Wasp</name>
    <dbReference type="NCBI Taxonomy" id="7453"/>
    <lineage>
        <taxon>Eukaryota</taxon>
        <taxon>Metazoa</taxon>
        <taxon>Ecdysozoa</taxon>
        <taxon>Arthropoda</taxon>
        <taxon>Hexapoda</taxon>
        <taxon>Insecta</taxon>
        <taxon>Pterygota</taxon>
        <taxon>Neoptera</taxon>
        <taxon>Endopterygota</taxon>
        <taxon>Hymenoptera</taxon>
        <taxon>Apocrita</taxon>
        <taxon>Aculeata</taxon>
        <taxon>Vespoidea</taxon>
        <taxon>Vespidae</taxon>
        <taxon>Vespinae</taxon>
        <taxon>Vespula</taxon>
    </lineage>
</organism>
<name>A0ABD2ARX1_VESMC</name>
<feature type="compositionally biased region" description="Pro residues" evidence="1">
    <location>
        <begin position="155"/>
        <end position="164"/>
    </location>
</feature>
<reference evidence="2 3" key="1">
    <citation type="journal article" date="2024" name="Ann. Entomol. Soc. Am.">
        <title>Genomic analyses of the southern and eastern yellowjacket wasps (Hymenoptera: Vespidae) reveal evolutionary signatures of social life.</title>
        <authorList>
            <person name="Catto M.A."/>
            <person name="Caine P.B."/>
            <person name="Orr S.E."/>
            <person name="Hunt B.G."/>
            <person name="Goodisman M.A.D."/>
        </authorList>
    </citation>
    <scope>NUCLEOTIDE SEQUENCE [LARGE SCALE GENOMIC DNA]</scope>
    <source>
        <strain evidence="2">232</strain>
        <tissue evidence="2">Head and thorax</tissue>
    </source>
</reference>
<feature type="compositionally biased region" description="Acidic residues" evidence="1">
    <location>
        <begin position="191"/>
        <end position="200"/>
    </location>
</feature>
<gene>
    <name evidence="2" type="ORF">V1477_019209</name>
</gene>
<feature type="compositionally biased region" description="Pro residues" evidence="1">
    <location>
        <begin position="334"/>
        <end position="363"/>
    </location>
</feature>
<evidence type="ECO:0000313" key="2">
    <source>
        <dbReference type="EMBL" id="KAL2723358.1"/>
    </source>
</evidence>
<dbReference type="EMBL" id="JAYRBN010000114">
    <property type="protein sequence ID" value="KAL2723358.1"/>
    <property type="molecule type" value="Genomic_DNA"/>
</dbReference>
<dbReference type="InterPro" id="IPR018554">
    <property type="entry name" value="FRQ"/>
</dbReference>
<feature type="region of interest" description="Disordered" evidence="1">
    <location>
        <begin position="1"/>
        <end position="43"/>
    </location>
</feature>
<feature type="region of interest" description="Disordered" evidence="1">
    <location>
        <begin position="325"/>
        <end position="363"/>
    </location>
</feature>
<feature type="compositionally biased region" description="Basic residues" evidence="1">
    <location>
        <begin position="100"/>
        <end position="110"/>
    </location>
</feature>